<dbReference type="Gene3D" id="4.10.60.10">
    <property type="entry name" value="Zinc finger, CCHC-type"/>
    <property type="match status" value="1"/>
</dbReference>
<name>A0A6L2K1B9_TANCI</name>
<dbReference type="GO" id="GO:0008270">
    <property type="term" value="F:zinc ion binding"/>
    <property type="evidence" value="ECO:0007669"/>
    <property type="project" value="UniProtKB-KW"/>
</dbReference>
<accession>A0A6L2K1B9</accession>
<keyword evidence="1" id="KW-0863">Zinc-finger</keyword>
<dbReference type="PROSITE" id="PS50158">
    <property type="entry name" value="ZF_CCHC"/>
    <property type="match status" value="1"/>
</dbReference>
<dbReference type="InterPro" id="IPR001878">
    <property type="entry name" value="Znf_CCHC"/>
</dbReference>
<dbReference type="InterPro" id="IPR040256">
    <property type="entry name" value="At4g02000-like"/>
</dbReference>
<evidence type="ECO:0000259" key="3">
    <source>
        <dbReference type="PROSITE" id="PS50158"/>
    </source>
</evidence>
<gene>
    <name evidence="4" type="ORF">Tci_014638</name>
</gene>
<keyword evidence="1" id="KW-0479">Metal-binding</keyword>
<comment type="caution">
    <text evidence="4">The sequence shown here is derived from an EMBL/GenBank/DDBJ whole genome shotgun (WGS) entry which is preliminary data.</text>
</comment>
<sequence>MDGSGDAKGLITMALIEPWIWVETCGSSVGTIRDRAVGLKPVRLRQSKKSFHQESNLILELDEAAVECTRDILGQRDYLDQRSQIPWVVPTFVVIKGENEKRQIRVPSKLVDSDYGTKVNKTRKKTKNKVFNVKIQGVYGFGKDLEVKLMNESGNRKKIQEVSEEAKNRGIEVDEAKALNQRFDNKLKIILTKVRDDGVEVVIFDDEIVKEGSKKLDLTFCGYVGYKMSYQELRYNIFRMWGKFRLNTLCLMGMMCNLGNVIVSFARVLIEVKACKGLLDQIEIVYKNNDNMVIRRKFVKFEYDWNPHLCSFCLVFGHKVDKCMCRPKTMEDLEALKEEDRKEEEANKRSNDEEFVQVNRKKLPYDKQFVKDNRRSANKFSILIDHPGDEETKEDVNKVHDEEDDVFVDLNSSCQGLGKLSKQNVVRDLINDEKLSIYSIFETRLKGPKFKRMGDKLMRIEQYFLMIDYSLWEVIKNSNKVLKRHVGTVKQIYEPTSVEEKLDRKNEKKARGTLLMALPNKDQLKFQSYQDEKLLMEAIEKSQSNSPQLSKEDLEQIDPDDQEEIDVHWEMAMLTIRARRFIKITCRNLDINGQKIGFDRSKVECFNCHKNGHSARECRAPKNQENRGREYGRKTIPVQNPIENALIAQDRIGGYDWSYQAKEEHLTNYALMALTSLGSSSSSDSEENVKSISNKGYHAVPPPYPRNYIPSKPDLTFIDEQVESDSVDVVSNVASSDVKSVESKHESVDVKNKGVYSTIETKPVRKNNFSPLIIEDWNSNDESEVEFVPKVEVKTVRPSIKKIKFVKSAREKVEKVETP</sequence>
<dbReference type="SMART" id="SM00343">
    <property type="entry name" value="ZnF_C2HC"/>
    <property type="match status" value="2"/>
</dbReference>
<dbReference type="PANTHER" id="PTHR31286:SF180">
    <property type="entry name" value="OS10G0362600 PROTEIN"/>
    <property type="match status" value="1"/>
</dbReference>
<dbReference type="InterPro" id="IPR036875">
    <property type="entry name" value="Znf_CCHC_sf"/>
</dbReference>
<evidence type="ECO:0000313" key="4">
    <source>
        <dbReference type="EMBL" id="GEU42660.1"/>
    </source>
</evidence>
<evidence type="ECO:0000256" key="2">
    <source>
        <dbReference type="SAM" id="MobiDB-lite"/>
    </source>
</evidence>
<reference evidence="4" key="1">
    <citation type="journal article" date="2019" name="Sci. Rep.">
        <title>Draft genome of Tanacetum cinerariifolium, the natural source of mosquito coil.</title>
        <authorList>
            <person name="Yamashiro T."/>
            <person name="Shiraishi A."/>
            <person name="Satake H."/>
            <person name="Nakayama K."/>
        </authorList>
    </citation>
    <scope>NUCLEOTIDE SEQUENCE</scope>
</reference>
<dbReference type="PANTHER" id="PTHR31286">
    <property type="entry name" value="GLYCINE-RICH CELL WALL STRUCTURAL PROTEIN 1.8-LIKE"/>
    <property type="match status" value="1"/>
</dbReference>
<dbReference type="AlphaFoldDB" id="A0A6L2K1B9"/>
<feature type="domain" description="CCHC-type" evidence="3">
    <location>
        <begin position="605"/>
        <end position="619"/>
    </location>
</feature>
<protein>
    <recommendedName>
        <fullName evidence="3">CCHC-type domain-containing protein</fullName>
    </recommendedName>
</protein>
<evidence type="ECO:0000256" key="1">
    <source>
        <dbReference type="PROSITE-ProRule" id="PRU00047"/>
    </source>
</evidence>
<proteinExistence type="predicted"/>
<feature type="region of interest" description="Disordered" evidence="2">
    <location>
        <begin position="679"/>
        <end position="698"/>
    </location>
</feature>
<keyword evidence="1" id="KW-0862">Zinc</keyword>
<dbReference type="GO" id="GO:0003676">
    <property type="term" value="F:nucleic acid binding"/>
    <property type="evidence" value="ECO:0007669"/>
    <property type="project" value="InterPro"/>
</dbReference>
<organism evidence="4">
    <name type="scientific">Tanacetum cinerariifolium</name>
    <name type="common">Dalmatian daisy</name>
    <name type="synonym">Chrysanthemum cinerariifolium</name>
    <dbReference type="NCBI Taxonomy" id="118510"/>
    <lineage>
        <taxon>Eukaryota</taxon>
        <taxon>Viridiplantae</taxon>
        <taxon>Streptophyta</taxon>
        <taxon>Embryophyta</taxon>
        <taxon>Tracheophyta</taxon>
        <taxon>Spermatophyta</taxon>
        <taxon>Magnoliopsida</taxon>
        <taxon>eudicotyledons</taxon>
        <taxon>Gunneridae</taxon>
        <taxon>Pentapetalae</taxon>
        <taxon>asterids</taxon>
        <taxon>campanulids</taxon>
        <taxon>Asterales</taxon>
        <taxon>Asteraceae</taxon>
        <taxon>Asteroideae</taxon>
        <taxon>Anthemideae</taxon>
        <taxon>Anthemidinae</taxon>
        <taxon>Tanacetum</taxon>
    </lineage>
</organism>
<dbReference type="EMBL" id="BKCJ010001600">
    <property type="protein sequence ID" value="GEU42660.1"/>
    <property type="molecule type" value="Genomic_DNA"/>
</dbReference>
<dbReference type="SUPFAM" id="SSF57756">
    <property type="entry name" value="Retrovirus zinc finger-like domains"/>
    <property type="match status" value="1"/>
</dbReference>